<comment type="caution">
    <text evidence="2">The sequence shown here is derived from an EMBL/GenBank/DDBJ whole genome shotgun (WGS) entry which is preliminary data.</text>
</comment>
<sequence>MVQRTVFCKESKNWYDFHLYGKSNYKMPKDAKDQQLMNRRLLPTLSLWLLDFKHQKYMSGNIKHYYKIRPRHFNLSSLIHLLVVLMFFSVLTLGYMSIYVTNFYNQVLYLGSNILPQCGSPDGGPRILCIPDSKTPGVDLKSPLVLSARGSRSRDLVFPLRVLNSVEQDSGWGLNHFPGQPVPMLDNPVSEEIFPNTQSKRPLVQLETASSYPIACYLGEETDPHLSTTSFQTSALDPSPASLPFSGHAPAPQCLSCSEGPKTEHSIQGVVSPVPSTGDNHFPTPAGHTIPDTSQDAVGLLGHLGILPAHVQLAVDQHPQVLFHQAAFQPLFPKPVTLHGVAVTQVQDPALSLVEPHTIGLGPSIQPVQIPLEGKAFLPSSRSTLLPNLVLSANLLRVHSIPSSRSLIKMLNRTGPNTEPRGTPLVTDRQLGLTPFTTTLWAQPSSQSFAQRSVHPSKP</sequence>
<evidence type="ECO:0000313" key="2">
    <source>
        <dbReference type="EMBL" id="KAK4828887.1"/>
    </source>
</evidence>
<dbReference type="AlphaFoldDB" id="A0AAN7S550"/>
<name>A0AAN7S550_MYCAM</name>
<keyword evidence="1" id="KW-0812">Transmembrane</keyword>
<evidence type="ECO:0000256" key="1">
    <source>
        <dbReference type="SAM" id="Phobius"/>
    </source>
</evidence>
<proteinExistence type="predicted"/>
<keyword evidence="1" id="KW-1133">Transmembrane helix</keyword>
<keyword evidence="3" id="KW-1185">Reference proteome</keyword>
<gene>
    <name evidence="2" type="ORF">QYF61_001445</name>
</gene>
<protein>
    <submittedName>
        <fullName evidence="2">Uncharacterized protein</fullName>
    </submittedName>
</protein>
<dbReference type="EMBL" id="JAUNZN010000001">
    <property type="protein sequence ID" value="KAK4828887.1"/>
    <property type="molecule type" value="Genomic_DNA"/>
</dbReference>
<feature type="transmembrane region" description="Helical" evidence="1">
    <location>
        <begin position="73"/>
        <end position="96"/>
    </location>
</feature>
<evidence type="ECO:0000313" key="3">
    <source>
        <dbReference type="Proteomes" id="UP001333110"/>
    </source>
</evidence>
<keyword evidence="1" id="KW-0472">Membrane</keyword>
<accession>A0AAN7S550</accession>
<dbReference type="Proteomes" id="UP001333110">
    <property type="component" value="Unassembled WGS sequence"/>
</dbReference>
<organism evidence="2 3">
    <name type="scientific">Mycteria americana</name>
    <name type="common">Wood stork</name>
    <dbReference type="NCBI Taxonomy" id="33587"/>
    <lineage>
        <taxon>Eukaryota</taxon>
        <taxon>Metazoa</taxon>
        <taxon>Chordata</taxon>
        <taxon>Craniata</taxon>
        <taxon>Vertebrata</taxon>
        <taxon>Euteleostomi</taxon>
        <taxon>Archelosauria</taxon>
        <taxon>Archosauria</taxon>
        <taxon>Dinosauria</taxon>
        <taxon>Saurischia</taxon>
        <taxon>Theropoda</taxon>
        <taxon>Coelurosauria</taxon>
        <taxon>Aves</taxon>
        <taxon>Neognathae</taxon>
        <taxon>Neoaves</taxon>
        <taxon>Aequornithes</taxon>
        <taxon>Ciconiiformes</taxon>
        <taxon>Ciconiidae</taxon>
        <taxon>Mycteria</taxon>
    </lineage>
</organism>
<reference evidence="2 3" key="1">
    <citation type="journal article" date="2023" name="J. Hered.">
        <title>Chromosome-level genome of the wood stork (Mycteria americana) provides insight into avian chromosome evolution.</title>
        <authorList>
            <person name="Flamio R. Jr."/>
            <person name="Ramstad K.M."/>
        </authorList>
    </citation>
    <scope>NUCLEOTIDE SEQUENCE [LARGE SCALE GENOMIC DNA]</scope>
    <source>
        <strain evidence="2">JAX WOST 10</strain>
    </source>
</reference>